<evidence type="ECO:0000256" key="2">
    <source>
        <dbReference type="ARBA" id="ARBA00004496"/>
    </source>
</evidence>
<feature type="binding site" evidence="12">
    <location>
        <position position="113"/>
    </location>
    <ligand>
        <name>Mg(2+)</name>
        <dbReference type="ChEBI" id="CHEBI:18420"/>
        <note>catalytic</note>
    </ligand>
</feature>
<reference evidence="14" key="2">
    <citation type="journal article" date="2021" name="PeerJ">
        <title>Extensive microbial diversity within the chicken gut microbiome revealed by metagenomics and culture.</title>
        <authorList>
            <person name="Gilroy R."/>
            <person name="Ravi A."/>
            <person name="Getino M."/>
            <person name="Pursley I."/>
            <person name="Horton D.L."/>
            <person name="Alikhan N.F."/>
            <person name="Baker D."/>
            <person name="Gharbi K."/>
            <person name="Hall N."/>
            <person name="Watson M."/>
            <person name="Adriaenssens E.M."/>
            <person name="Foster-Nyarko E."/>
            <person name="Jarju S."/>
            <person name="Secka A."/>
            <person name="Antonio M."/>
            <person name="Oren A."/>
            <person name="Chaudhuri R.R."/>
            <person name="La Ragione R."/>
            <person name="Hildebrand F."/>
            <person name="Pallen M.J."/>
        </authorList>
    </citation>
    <scope>NUCLEOTIDE SEQUENCE</scope>
    <source>
        <strain evidence="14">CHK184-25365</strain>
    </source>
</reference>
<dbReference type="SUPFAM" id="SSF53784">
    <property type="entry name" value="Phosphofructokinase"/>
    <property type="match status" value="1"/>
</dbReference>
<dbReference type="GO" id="GO:0042802">
    <property type="term" value="F:identical protein binding"/>
    <property type="evidence" value="ECO:0007669"/>
    <property type="project" value="TreeGrafter"/>
</dbReference>
<dbReference type="GO" id="GO:0070095">
    <property type="term" value="F:fructose-6-phosphate binding"/>
    <property type="evidence" value="ECO:0007669"/>
    <property type="project" value="TreeGrafter"/>
</dbReference>
<feature type="binding site" evidence="12">
    <location>
        <position position="172"/>
    </location>
    <ligand>
        <name>substrate</name>
        <note>ligand shared between dimeric partners</note>
    </ligand>
</feature>
<name>A0A9D1AJ55_9FIRM</name>
<dbReference type="GO" id="GO:0016208">
    <property type="term" value="F:AMP binding"/>
    <property type="evidence" value="ECO:0007669"/>
    <property type="project" value="TreeGrafter"/>
</dbReference>
<feature type="binding site" evidence="12">
    <location>
        <position position="12"/>
    </location>
    <ligand>
        <name>ATP</name>
        <dbReference type="ChEBI" id="CHEBI:30616"/>
    </ligand>
</feature>
<comment type="similarity">
    <text evidence="12">Belongs to the phosphofructokinase type A (PFKA) family. Mixed-substrate PFK group III subfamily.</text>
</comment>
<comment type="catalytic activity">
    <reaction evidence="12">
        <text>beta-D-fructose 6-phosphate + ATP = beta-D-fructose 1,6-bisphosphate + ADP + H(+)</text>
        <dbReference type="Rhea" id="RHEA:16109"/>
        <dbReference type="ChEBI" id="CHEBI:15378"/>
        <dbReference type="ChEBI" id="CHEBI:30616"/>
        <dbReference type="ChEBI" id="CHEBI:32966"/>
        <dbReference type="ChEBI" id="CHEBI:57634"/>
        <dbReference type="ChEBI" id="CHEBI:456216"/>
        <dbReference type="EC" id="2.7.1.11"/>
    </reaction>
</comment>
<dbReference type="AlphaFoldDB" id="A0A9D1AJ55"/>
<evidence type="ECO:0000256" key="8">
    <source>
        <dbReference type="ARBA" id="ARBA00022777"/>
    </source>
</evidence>
<comment type="function">
    <text evidence="12">Catalyzes the phosphorylation of D-fructose 6-phosphate to fructose 1,6-bisphosphate by ATP, the first committing step of glycolysis.</text>
</comment>
<evidence type="ECO:0000259" key="13">
    <source>
        <dbReference type="Pfam" id="PF00365"/>
    </source>
</evidence>
<keyword evidence="5 12" id="KW-0808">Transferase</keyword>
<evidence type="ECO:0000256" key="7">
    <source>
        <dbReference type="ARBA" id="ARBA00022741"/>
    </source>
</evidence>
<comment type="subunit">
    <text evidence="12">Homodimer or homotetramer.</text>
</comment>
<keyword evidence="7 12" id="KW-0547">Nucleotide-binding</keyword>
<feature type="binding site" evidence="12">
    <location>
        <begin position="112"/>
        <end position="115"/>
    </location>
    <ligand>
        <name>ATP</name>
        <dbReference type="ChEBI" id="CHEBI:30616"/>
    </ligand>
</feature>
<keyword evidence="6 12" id="KW-0479">Metal-binding</keyword>
<comment type="caution">
    <text evidence="14">The sequence shown here is derived from an EMBL/GenBank/DDBJ whole genome shotgun (WGS) entry which is preliminary data.</text>
</comment>
<dbReference type="GO" id="GO:0048029">
    <property type="term" value="F:monosaccharide binding"/>
    <property type="evidence" value="ECO:0007669"/>
    <property type="project" value="TreeGrafter"/>
</dbReference>
<gene>
    <name evidence="12" type="primary">pfkA</name>
    <name evidence="14" type="ORF">IAB36_03900</name>
</gene>
<dbReference type="EC" id="2.7.1.11" evidence="12"/>
<dbReference type="Proteomes" id="UP000886749">
    <property type="component" value="Unassembled WGS sequence"/>
</dbReference>
<dbReference type="Pfam" id="PF00365">
    <property type="entry name" value="PFK"/>
    <property type="match status" value="1"/>
</dbReference>
<reference evidence="14" key="1">
    <citation type="submission" date="2020-10" db="EMBL/GenBank/DDBJ databases">
        <authorList>
            <person name="Gilroy R."/>
        </authorList>
    </citation>
    <scope>NUCLEOTIDE SEQUENCE</scope>
    <source>
        <strain evidence="14">CHK184-25365</strain>
    </source>
</reference>
<evidence type="ECO:0000256" key="5">
    <source>
        <dbReference type="ARBA" id="ARBA00022679"/>
    </source>
</evidence>
<feature type="binding site" evidence="12">
    <location>
        <position position="276"/>
    </location>
    <ligand>
        <name>substrate</name>
        <note>ligand shared between dimeric partners</note>
    </ligand>
</feature>
<keyword evidence="9 12" id="KW-0067">ATP-binding</keyword>
<evidence type="ECO:0000256" key="10">
    <source>
        <dbReference type="ARBA" id="ARBA00022842"/>
    </source>
</evidence>
<dbReference type="EMBL" id="DVGY01000086">
    <property type="protein sequence ID" value="HIR40954.1"/>
    <property type="molecule type" value="Genomic_DNA"/>
</dbReference>
<feature type="binding site" evidence="12">
    <location>
        <begin position="75"/>
        <end position="76"/>
    </location>
    <ligand>
        <name>ATP</name>
        <dbReference type="ChEBI" id="CHEBI:30616"/>
    </ligand>
</feature>
<sequence length="358" mass="38109">MGKRIGILTSGGDCPGLNAVIRGVAKASYHLMPDIEIIGIQDGYRGLIHGEYKTMKKSDFSGILTLGGTILGTSRQPFKLMRVIGEDNVDKVKNMKANYKAMKLDGLLILGGNGTHKTAALLAEEGLNVIGLPKTIDNDLYGTDVTFGFHSALDIATDCIDKIHTTATSHGRVMVVELMGNKSGWLTLNAGVAGGADAILLPEIPYDLEKVAKVMDQRAEKGKAFSIIAVAEGAMDLQEAKMKRKERLAARKAAGYSSVGAKLAAELEQLTGNETRLVLPGHIQRGGSPSAYDRVLSTQFGAYAARLIQQNIYGVGVAMVDGKVTHHPLKDIAGKSKLVQPDDPLVLCAKDLGIVFGD</sequence>
<dbReference type="GO" id="GO:0046872">
    <property type="term" value="F:metal ion binding"/>
    <property type="evidence" value="ECO:0007669"/>
    <property type="project" value="UniProtKB-KW"/>
</dbReference>
<dbReference type="PRINTS" id="PR00476">
    <property type="entry name" value="PHFRCTKINASE"/>
</dbReference>
<dbReference type="GO" id="GO:0030388">
    <property type="term" value="P:fructose 1,6-bisphosphate metabolic process"/>
    <property type="evidence" value="ECO:0007669"/>
    <property type="project" value="TreeGrafter"/>
</dbReference>
<comment type="subcellular location">
    <subcellularLocation>
        <location evidence="2 12">Cytoplasm</location>
    </subcellularLocation>
</comment>
<feature type="binding site" description="in other chain" evidence="12">
    <location>
        <begin position="135"/>
        <end position="137"/>
    </location>
    <ligand>
        <name>substrate</name>
        <note>ligand shared between dimeric partners</note>
    </ligand>
</feature>
<keyword evidence="8 12" id="KW-0418">Kinase</keyword>
<dbReference type="InterPro" id="IPR022953">
    <property type="entry name" value="ATP_PFK"/>
</dbReference>
<dbReference type="PIRSF" id="PIRSF000532">
    <property type="entry name" value="ATP_PFK_prok"/>
    <property type="match status" value="1"/>
</dbReference>
<dbReference type="FunFam" id="3.40.50.460:FF:000002">
    <property type="entry name" value="ATP-dependent 6-phosphofructokinase"/>
    <property type="match status" value="1"/>
</dbReference>
<evidence type="ECO:0000256" key="12">
    <source>
        <dbReference type="HAMAP-Rule" id="MF_01976"/>
    </source>
</evidence>
<evidence type="ECO:0000313" key="15">
    <source>
        <dbReference type="Proteomes" id="UP000886749"/>
    </source>
</evidence>
<proteinExistence type="inferred from homology"/>
<dbReference type="Gene3D" id="3.40.50.460">
    <property type="entry name" value="Phosphofructokinase domain"/>
    <property type="match status" value="1"/>
</dbReference>
<dbReference type="GO" id="GO:0005945">
    <property type="term" value="C:6-phosphofructokinase complex"/>
    <property type="evidence" value="ECO:0007669"/>
    <property type="project" value="TreeGrafter"/>
</dbReference>
<evidence type="ECO:0000313" key="14">
    <source>
        <dbReference type="EMBL" id="HIR40954.1"/>
    </source>
</evidence>
<evidence type="ECO:0000256" key="4">
    <source>
        <dbReference type="ARBA" id="ARBA00022490"/>
    </source>
</evidence>
<organism evidence="14 15">
    <name type="scientific">Candidatus Egerieicola pullicola</name>
    <dbReference type="NCBI Taxonomy" id="2840775"/>
    <lineage>
        <taxon>Bacteria</taxon>
        <taxon>Bacillati</taxon>
        <taxon>Bacillota</taxon>
        <taxon>Clostridia</taxon>
        <taxon>Eubacteriales</taxon>
        <taxon>Oscillospiraceae</taxon>
        <taxon>Oscillospiraceae incertae sedis</taxon>
        <taxon>Candidatus Egerieicola</taxon>
    </lineage>
</organism>
<dbReference type="GO" id="GO:0005524">
    <property type="term" value="F:ATP binding"/>
    <property type="evidence" value="ECO:0007669"/>
    <property type="project" value="UniProtKB-KW"/>
</dbReference>
<keyword evidence="11 12" id="KW-0324">Glycolysis</keyword>
<evidence type="ECO:0000256" key="3">
    <source>
        <dbReference type="ARBA" id="ARBA00004679"/>
    </source>
</evidence>
<dbReference type="NCBIfam" id="NF002872">
    <property type="entry name" value="PRK03202.1"/>
    <property type="match status" value="1"/>
</dbReference>
<feature type="site" description="Important for substrate specificity; cannot use PPi as phosphoryl donor" evidence="12">
    <location>
        <position position="114"/>
    </location>
</feature>
<evidence type="ECO:0000256" key="6">
    <source>
        <dbReference type="ARBA" id="ARBA00022723"/>
    </source>
</evidence>
<keyword evidence="10 12" id="KW-0460">Magnesium</keyword>
<comment type="cofactor">
    <cofactor evidence="1 12">
        <name>Mg(2+)</name>
        <dbReference type="ChEBI" id="CHEBI:18420"/>
    </cofactor>
</comment>
<dbReference type="GO" id="GO:0047334">
    <property type="term" value="F:diphosphate-fructose-6-phosphate 1-phosphotransferase activity"/>
    <property type="evidence" value="ECO:0007669"/>
    <property type="project" value="InterPro"/>
</dbReference>
<evidence type="ECO:0000256" key="11">
    <source>
        <dbReference type="ARBA" id="ARBA00023152"/>
    </source>
</evidence>
<feature type="domain" description="Phosphofructokinase" evidence="13">
    <location>
        <begin position="4"/>
        <end position="308"/>
    </location>
</feature>
<dbReference type="GO" id="GO:0061621">
    <property type="term" value="P:canonical glycolysis"/>
    <property type="evidence" value="ECO:0007669"/>
    <property type="project" value="TreeGrafter"/>
</dbReference>
<dbReference type="GO" id="GO:0003872">
    <property type="term" value="F:6-phosphofructokinase activity"/>
    <property type="evidence" value="ECO:0007669"/>
    <property type="project" value="UniProtKB-UniRule"/>
</dbReference>
<dbReference type="GO" id="GO:0006002">
    <property type="term" value="P:fructose 6-phosphate metabolic process"/>
    <property type="evidence" value="ECO:0007669"/>
    <property type="project" value="InterPro"/>
</dbReference>
<feature type="binding site" description="in other chain" evidence="12">
    <location>
        <begin position="282"/>
        <end position="285"/>
    </location>
    <ligand>
        <name>substrate</name>
        <note>ligand shared between dimeric partners</note>
    </ligand>
</feature>
<dbReference type="InterPro" id="IPR012003">
    <property type="entry name" value="ATP_PFK_prok-type"/>
</dbReference>
<evidence type="ECO:0000256" key="1">
    <source>
        <dbReference type="ARBA" id="ARBA00001946"/>
    </source>
</evidence>
<dbReference type="InterPro" id="IPR000023">
    <property type="entry name" value="Phosphofructokinase_dom"/>
</dbReference>
<protein>
    <recommendedName>
        <fullName evidence="12">ATP-dependent 6-phosphofructokinase</fullName>
        <shortName evidence="12">ATP-PFK</shortName>
        <shortName evidence="12">Phosphofructokinase</shortName>
        <ecNumber evidence="12">2.7.1.11</ecNumber>
    </recommendedName>
    <alternativeName>
        <fullName evidence="12">Phosphohexokinase</fullName>
    </alternativeName>
</protein>
<dbReference type="InterPro" id="IPR012829">
    <property type="entry name" value="Phosphofructokinase_III"/>
</dbReference>
<dbReference type="PANTHER" id="PTHR13697:SF52">
    <property type="entry name" value="ATP-DEPENDENT 6-PHOSPHOFRUCTOKINASE 3"/>
    <property type="match status" value="1"/>
</dbReference>
<dbReference type="InterPro" id="IPR015912">
    <property type="entry name" value="Phosphofructokinase_CS"/>
</dbReference>
<dbReference type="PROSITE" id="PS00433">
    <property type="entry name" value="PHOSPHOFRUCTOKINASE"/>
    <property type="match status" value="1"/>
</dbReference>
<keyword evidence="4 12" id="KW-0963">Cytoplasm</keyword>
<feature type="binding site" description="in other chain" evidence="12">
    <location>
        <position position="232"/>
    </location>
    <ligand>
        <name>substrate</name>
        <note>ligand shared between dimeric partners</note>
    </ligand>
</feature>
<dbReference type="HAMAP" id="MF_01976">
    <property type="entry name" value="Phosphofructokinase_III"/>
    <property type="match status" value="1"/>
</dbReference>
<dbReference type="InterPro" id="IPR035966">
    <property type="entry name" value="PKF_sf"/>
</dbReference>
<evidence type="ECO:0000256" key="9">
    <source>
        <dbReference type="ARBA" id="ARBA00022840"/>
    </source>
</evidence>
<dbReference type="Gene3D" id="3.40.50.450">
    <property type="match status" value="1"/>
</dbReference>
<accession>A0A9D1AJ55</accession>
<dbReference type="PANTHER" id="PTHR13697">
    <property type="entry name" value="PHOSPHOFRUCTOKINASE"/>
    <property type="match status" value="1"/>
</dbReference>
<comment type="caution">
    <text evidence="12">Lacks conserved residue(s) required for the propagation of feature annotation.</text>
</comment>
<feature type="active site" description="Proton acceptor" evidence="12">
    <location>
        <position position="137"/>
    </location>
</feature>
<comment type="pathway">
    <text evidence="3 12">Carbohydrate degradation; glycolysis; D-glyceraldehyde 3-phosphate and glycerone phosphate from D-glucose: step 3/4.</text>
</comment>